<dbReference type="GO" id="GO:1990077">
    <property type="term" value="C:primosome complex"/>
    <property type="evidence" value="ECO:0007669"/>
    <property type="project" value="UniProtKB-KW"/>
</dbReference>
<comment type="catalytic activity">
    <reaction evidence="12">
        <text>ssDNA + n NTP = ssDNA/pppN(pN)n-1 hybrid + (n-1) diphosphate.</text>
        <dbReference type="EC" id="2.7.7.101"/>
    </reaction>
</comment>
<dbReference type="Gene3D" id="6.10.140.360">
    <property type="match status" value="1"/>
</dbReference>
<dbReference type="InterPro" id="IPR019475">
    <property type="entry name" value="DNA_primase_DnaB-bd"/>
</dbReference>
<evidence type="ECO:0000313" key="17">
    <source>
        <dbReference type="Proteomes" id="UP000637720"/>
    </source>
</evidence>
<dbReference type="InterPro" id="IPR006171">
    <property type="entry name" value="TOPRIM_dom"/>
</dbReference>
<evidence type="ECO:0000256" key="4">
    <source>
        <dbReference type="ARBA" id="ARBA00022695"/>
    </source>
</evidence>
<feature type="domain" description="Toprim" evidence="15">
    <location>
        <begin position="260"/>
        <end position="341"/>
    </location>
</feature>
<keyword evidence="9" id="KW-0460">Magnesium</keyword>
<dbReference type="GO" id="GO:0003678">
    <property type="term" value="F:DNA helicase activity"/>
    <property type="evidence" value="ECO:0007669"/>
    <property type="project" value="InterPro"/>
</dbReference>
<comment type="domain">
    <text evidence="12">Contains an N-terminal zinc-binding domain, a central core domain that contains the primase activity, and a C-terminal DnaB-binding domain.</text>
</comment>
<dbReference type="EC" id="2.7.7.101" evidence="12"/>
<dbReference type="PANTHER" id="PTHR30313:SF2">
    <property type="entry name" value="DNA PRIMASE"/>
    <property type="match status" value="1"/>
</dbReference>
<evidence type="ECO:0000256" key="10">
    <source>
        <dbReference type="ARBA" id="ARBA00023125"/>
    </source>
</evidence>
<dbReference type="Pfam" id="PF01807">
    <property type="entry name" value="Zn_ribbon_DnaG"/>
    <property type="match status" value="1"/>
</dbReference>
<gene>
    <name evidence="12 16" type="primary">dnaG</name>
    <name evidence="16" type="ORF">GCM10007043_12260</name>
</gene>
<accession>A0A8J3B7G1</accession>
<keyword evidence="5 12" id="KW-0235">DNA replication</keyword>
<evidence type="ECO:0000256" key="6">
    <source>
        <dbReference type="ARBA" id="ARBA00022723"/>
    </source>
</evidence>
<keyword evidence="11 12" id="KW-0804">Transcription</keyword>
<evidence type="ECO:0000256" key="12">
    <source>
        <dbReference type="HAMAP-Rule" id="MF_00974"/>
    </source>
</evidence>
<name>A0A8J3B7G1_9BACI</name>
<keyword evidence="8 12" id="KW-0862">Zinc</keyword>
<keyword evidence="2 12" id="KW-0639">Primosome</keyword>
<comment type="similarity">
    <text evidence="12 13">Belongs to the DnaG primase family.</text>
</comment>
<dbReference type="Gene3D" id="3.90.980.10">
    <property type="entry name" value="DNA primase, catalytic core, N-terminal domain"/>
    <property type="match status" value="1"/>
</dbReference>
<dbReference type="GO" id="GO:0006269">
    <property type="term" value="P:DNA replication, synthesis of primer"/>
    <property type="evidence" value="ECO:0007669"/>
    <property type="project" value="UniProtKB-UniRule"/>
</dbReference>
<evidence type="ECO:0000313" key="16">
    <source>
        <dbReference type="EMBL" id="GGJ99752.1"/>
    </source>
</evidence>
<keyword evidence="10 12" id="KW-0238">DNA-binding</keyword>
<dbReference type="InterPro" id="IPR002694">
    <property type="entry name" value="Znf_CHC2"/>
</dbReference>
<evidence type="ECO:0000256" key="5">
    <source>
        <dbReference type="ARBA" id="ARBA00022705"/>
    </source>
</evidence>
<dbReference type="InterPro" id="IPR006295">
    <property type="entry name" value="DNA_primase_DnaG"/>
</dbReference>
<comment type="caution">
    <text evidence="16">The sequence shown here is derived from an EMBL/GenBank/DDBJ whole genome shotgun (WGS) entry which is preliminary data.</text>
</comment>
<reference evidence="16" key="1">
    <citation type="journal article" date="2014" name="Int. J. Syst. Evol. Microbiol.">
        <title>Complete genome sequence of Corynebacterium casei LMG S-19264T (=DSM 44701T), isolated from a smear-ripened cheese.</title>
        <authorList>
            <consortium name="US DOE Joint Genome Institute (JGI-PGF)"/>
            <person name="Walter F."/>
            <person name="Albersmeier A."/>
            <person name="Kalinowski J."/>
            <person name="Ruckert C."/>
        </authorList>
    </citation>
    <scope>NUCLEOTIDE SEQUENCE</scope>
    <source>
        <strain evidence="16">JCM 14719</strain>
    </source>
</reference>
<dbReference type="GO" id="GO:0005524">
    <property type="term" value="F:ATP binding"/>
    <property type="evidence" value="ECO:0007669"/>
    <property type="project" value="InterPro"/>
</dbReference>
<comment type="subunit">
    <text evidence="12">Monomer. Interacts with DnaB.</text>
</comment>
<comment type="cofactor">
    <cofactor evidence="12 13 14">
        <name>Zn(2+)</name>
        <dbReference type="ChEBI" id="CHEBI:29105"/>
    </cofactor>
    <text evidence="12 13 14">Binds 1 zinc ion per monomer.</text>
</comment>
<dbReference type="InterPro" id="IPR013264">
    <property type="entry name" value="DNAG_N"/>
</dbReference>
<comment type="function">
    <text evidence="12 13">RNA polymerase that catalyzes the synthesis of short RNA molecules used as primers for DNA polymerase during DNA replication.</text>
</comment>
<dbReference type="Gene3D" id="1.10.860.10">
    <property type="entry name" value="DNAb Helicase, Chain A"/>
    <property type="match status" value="1"/>
</dbReference>
<keyword evidence="17" id="KW-1185">Reference proteome</keyword>
<dbReference type="PANTHER" id="PTHR30313">
    <property type="entry name" value="DNA PRIMASE"/>
    <property type="match status" value="1"/>
</dbReference>
<evidence type="ECO:0000259" key="15">
    <source>
        <dbReference type="PROSITE" id="PS50880"/>
    </source>
</evidence>
<sequence length="610" mass="68699">MPRIPESFLDEIRSRVDIVDLVSEYVHLKRSGRNYFGLCPFHAEKTPSFSVSPEKQIFHCFGCGVGGNVITFLMEIENLDFVEAVRVLARRAGLPFPEPERKEEETRADRERAAMREAYHLVARFYQYLLTHTEYGERARAYLRQRGVADDTMAAFQLGYAPDAPDAVAKFLARRKFSLPLMEKAGLVAYSASRGTYVDRFRRRVMFPICDGQGQVVAFGGRILGPGEPKYLNSPETPLFQKSALLFNLHRARKAIRQRQQAVLMEGYLDVVAAHQAGVENAVATLGTALSPEQARILRRNAEQVVICYDGDEAGMEAARKAGLVLREAGCLVKVALLPDGMDPDDVIRERGAAHFRDHVLGGAVSFMAFTLRYLRKGRDLRDEVERMRYIRDCLAELAHVPSAVERDHYLRQLAEEFHLSLEALKREQWNVYKRLKAKAERVNLASEGNTSRNPGGTLVVKPTYPAFQNAERLLLARMMRDAAVARLVQEKIGDAFNVDEHAALAAYLYAYYASGNEPDPGRFLQTLRDEALVELASELAMLEGAEVLDERQLHECIRRVLDYPLEREIARLKEAQREAERAGDFARAAAIGTEIIALKRRVKSGEALA</sequence>
<dbReference type="Proteomes" id="UP000637720">
    <property type="component" value="Unassembled WGS sequence"/>
</dbReference>
<dbReference type="SMART" id="SM00493">
    <property type="entry name" value="TOPRIM"/>
    <property type="match status" value="1"/>
</dbReference>
<dbReference type="SUPFAM" id="SSF48024">
    <property type="entry name" value="N-terminal domain of DnaB helicase"/>
    <property type="match status" value="1"/>
</dbReference>
<proteinExistence type="inferred from homology"/>
<dbReference type="InterPro" id="IPR030846">
    <property type="entry name" value="DnaG_bac"/>
</dbReference>
<dbReference type="Pfam" id="PF13155">
    <property type="entry name" value="Toprim_2"/>
    <property type="match status" value="1"/>
</dbReference>
<evidence type="ECO:0000256" key="13">
    <source>
        <dbReference type="PIRNR" id="PIRNR002811"/>
    </source>
</evidence>
<evidence type="ECO:0000256" key="1">
    <source>
        <dbReference type="ARBA" id="ARBA00022478"/>
    </source>
</evidence>
<dbReference type="AlphaFoldDB" id="A0A8J3B7G1"/>
<dbReference type="InterPro" id="IPR050219">
    <property type="entry name" value="DnaG_primase"/>
</dbReference>
<dbReference type="SUPFAM" id="SSF57783">
    <property type="entry name" value="Zinc beta-ribbon"/>
    <property type="match status" value="1"/>
</dbReference>
<dbReference type="EMBL" id="BMOF01000020">
    <property type="protein sequence ID" value="GGJ99752.1"/>
    <property type="molecule type" value="Genomic_DNA"/>
</dbReference>
<keyword evidence="1 12" id="KW-0240">DNA-directed RNA polymerase</keyword>
<dbReference type="PROSITE" id="PS50880">
    <property type="entry name" value="TOPRIM"/>
    <property type="match status" value="1"/>
</dbReference>
<keyword evidence="3 12" id="KW-0808">Transferase</keyword>
<dbReference type="GO" id="GO:0000428">
    <property type="term" value="C:DNA-directed RNA polymerase complex"/>
    <property type="evidence" value="ECO:0007669"/>
    <property type="project" value="UniProtKB-KW"/>
</dbReference>
<dbReference type="Pfam" id="PF10410">
    <property type="entry name" value="DnaB_bind"/>
    <property type="match status" value="1"/>
</dbReference>
<dbReference type="SMART" id="SM00400">
    <property type="entry name" value="ZnF_CHCC"/>
    <property type="match status" value="1"/>
</dbReference>
<dbReference type="NCBIfam" id="TIGR01391">
    <property type="entry name" value="dnaG"/>
    <property type="match status" value="1"/>
</dbReference>
<evidence type="ECO:0000256" key="3">
    <source>
        <dbReference type="ARBA" id="ARBA00022679"/>
    </source>
</evidence>
<dbReference type="GO" id="GO:0005737">
    <property type="term" value="C:cytoplasm"/>
    <property type="evidence" value="ECO:0007669"/>
    <property type="project" value="TreeGrafter"/>
</dbReference>
<evidence type="ECO:0000256" key="11">
    <source>
        <dbReference type="ARBA" id="ARBA00023163"/>
    </source>
</evidence>
<dbReference type="InterPro" id="IPR034151">
    <property type="entry name" value="TOPRIM_DnaG_bac"/>
</dbReference>
<dbReference type="InterPro" id="IPR037068">
    <property type="entry name" value="DNA_primase_core_N_sf"/>
</dbReference>
<dbReference type="GO" id="GO:0003899">
    <property type="term" value="F:DNA-directed RNA polymerase activity"/>
    <property type="evidence" value="ECO:0007669"/>
    <property type="project" value="UniProtKB-UniRule"/>
</dbReference>
<dbReference type="RefSeq" id="WP_054671135.1">
    <property type="nucleotide sequence ID" value="NZ_BMOF01000020.1"/>
</dbReference>
<dbReference type="PIRSF" id="PIRSF002811">
    <property type="entry name" value="DnaG"/>
    <property type="match status" value="1"/>
</dbReference>
<dbReference type="InterPro" id="IPR036185">
    <property type="entry name" value="DNA_heli_DnaB-like_N_sf"/>
</dbReference>
<evidence type="ECO:0000256" key="9">
    <source>
        <dbReference type="ARBA" id="ARBA00022842"/>
    </source>
</evidence>
<dbReference type="FunFam" id="3.90.980.10:FF:000001">
    <property type="entry name" value="DNA primase"/>
    <property type="match status" value="1"/>
</dbReference>
<reference evidence="16" key="2">
    <citation type="submission" date="2020-09" db="EMBL/GenBank/DDBJ databases">
        <authorList>
            <person name="Sun Q."/>
            <person name="Ohkuma M."/>
        </authorList>
    </citation>
    <scope>NUCLEOTIDE SEQUENCE</scope>
    <source>
        <strain evidence="16">JCM 14719</strain>
    </source>
</reference>
<dbReference type="FunFam" id="3.90.580.10:FF:000001">
    <property type="entry name" value="DNA primase"/>
    <property type="match status" value="1"/>
</dbReference>
<dbReference type="Gene3D" id="3.40.1360.10">
    <property type="match status" value="1"/>
</dbReference>
<dbReference type="Gene3D" id="3.90.580.10">
    <property type="entry name" value="Zinc finger, CHC2-type domain"/>
    <property type="match status" value="1"/>
</dbReference>
<dbReference type="InterPro" id="IPR036977">
    <property type="entry name" value="DNA_primase_Znf_CHC2"/>
</dbReference>
<organism evidence="16 17">
    <name type="scientific">Calditerricola satsumensis</name>
    <dbReference type="NCBI Taxonomy" id="373054"/>
    <lineage>
        <taxon>Bacteria</taxon>
        <taxon>Bacillati</taxon>
        <taxon>Bacillota</taxon>
        <taxon>Bacilli</taxon>
        <taxon>Bacillales</taxon>
        <taxon>Bacillaceae</taxon>
        <taxon>Calditerricola</taxon>
    </lineage>
</organism>
<dbReference type="CDD" id="cd03364">
    <property type="entry name" value="TOPRIM_DnaG_primases"/>
    <property type="match status" value="1"/>
</dbReference>
<evidence type="ECO:0000256" key="8">
    <source>
        <dbReference type="ARBA" id="ARBA00022833"/>
    </source>
</evidence>
<evidence type="ECO:0000256" key="14">
    <source>
        <dbReference type="PIRSR" id="PIRSR002811-1"/>
    </source>
</evidence>
<protein>
    <recommendedName>
        <fullName evidence="12 13">DNA primase</fullName>
        <ecNumber evidence="12">2.7.7.101</ecNumber>
    </recommendedName>
</protein>
<dbReference type="GO" id="GO:0008270">
    <property type="term" value="F:zinc ion binding"/>
    <property type="evidence" value="ECO:0007669"/>
    <property type="project" value="UniProtKB-UniRule"/>
</dbReference>
<dbReference type="HAMAP" id="MF_00974">
    <property type="entry name" value="DNA_primase_DnaG"/>
    <property type="match status" value="1"/>
</dbReference>
<keyword evidence="7 12" id="KW-0863">Zinc-finger</keyword>
<feature type="zinc finger region" description="CHC2-type" evidence="12 14">
    <location>
        <begin position="39"/>
        <end position="63"/>
    </location>
</feature>
<dbReference type="InterPro" id="IPR016136">
    <property type="entry name" value="DNA_helicase_N/primase_C"/>
</dbReference>
<evidence type="ECO:0000256" key="7">
    <source>
        <dbReference type="ARBA" id="ARBA00022771"/>
    </source>
</evidence>
<dbReference type="Pfam" id="PF08275">
    <property type="entry name" value="DNAG_N"/>
    <property type="match status" value="1"/>
</dbReference>
<dbReference type="SUPFAM" id="SSF56731">
    <property type="entry name" value="DNA primase core"/>
    <property type="match status" value="1"/>
</dbReference>
<keyword evidence="4 12" id="KW-0548">Nucleotidyltransferase</keyword>
<keyword evidence="6 12" id="KW-0479">Metal-binding</keyword>
<dbReference type="GO" id="GO:0003677">
    <property type="term" value="F:DNA binding"/>
    <property type="evidence" value="ECO:0007669"/>
    <property type="project" value="UniProtKB-KW"/>
</dbReference>
<evidence type="ECO:0000256" key="2">
    <source>
        <dbReference type="ARBA" id="ARBA00022515"/>
    </source>
</evidence>